<dbReference type="InterPro" id="IPR011152">
    <property type="entry name" value="Pesterase_MJ0912"/>
</dbReference>
<evidence type="ECO:0000259" key="2">
    <source>
        <dbReference type="Pfam" id="PF12850"/>
    </source>
</evidence>
<name>A0A936F4K5_9BACT</name>
<feature type="domain" description="Calcineurin-like phosphoesterase" evidence="2">
    <location>
        <begin position="3"/>
        <end position="207"/>
    </location>
</feature>
<evidence type="ECO:0000313" key="4">
    <source>
        <dbReference type="Proteomes" id="UP000709959"/>
    </source>
</evidence>
<dbReference type="GO" id="GO:0005737">
    <property type="term" value="C:cytoplasm"/>
    <property type="evidence" value="ECO:0007669"/>
    <property type="project" value="TreeGrafter"/>
</dbReference>
<dbReference type="Proteomes" id="UP000709959">
    <property type="component" value="Unassembled WGS sequence"/>
</dbReference>
<dbReference type="PANTHER" id="PTHR42850:SF2">
    <property type="entry name" value="BLL5683 PROTEIN"/>
    <property type="match status" value="1"/>
</dbReference>
<dbReference type="InterPro" id="IPR050126">
    <property type="entry name" value="Ap4A_hydrolase"/>
</dbReference>
<dbReference type="PIRSF" id="PIRSF000883">
    <property type="entry name" value="Pesterase_MJ0912"/>
    <property type="match status" value="1"/>
</dbReference>
<organism evidence="3 4">
    <name type="scientific">Candidatus Geothrix odensensis</name>
    <dbReference type="NCBI Taxonomy" id="2954440"/>
    <lineage>
        <taxon>Bacteria</taxon>
        <taxon>Pseudomonadati</taxon>
        <taxon>Acidobacteriota</taxon>
        <taxon>Holophagae</taxon>
        <taxon>Holophagales</taxon>
        <taxon>Holophagaceae</taxon>
        <taxon>Geothrix</taxon>
    </lineage>
</organism>
<dbReference type="Gene3D" id="3.60.21.10">
    <property type="match status" value="1"/>
</dbReference>
<comment type="caution">
    <text evidence="3">The sequence shown here is derived from an EMBL/GenBank/DDBJ whole genome shotgun (WGS) entry which is preliminary data.</text>
</comment>
<reference evidence="3 4" key="1">
    <citation type="submission" date="2020-10" db="EMBL/GenBank/DDBJ databases">
        <title>Connecting structure to function with the recovery of over 1000 high-quality activated sludge metagenome-assembled genomes encoding full-length rRNA genes using long-read sequencing.</title>
        <authorList>
            <person name="Singleton C.M."/>
            <person name="Petriglieri F."/>
            <person name="Kristensen J.M."/>
            <person name="Kirkegaard R.H."/>
            <person name="Michaelsen T.Y."/>
            <person name="Andersen M.H."/>
            <person name="Karst S.M."/>
            <person name="Dueholm M.S."/>
            <person name="Nielsen P.H."/>
            <person name="Albertsen M."/>
        </authorList>
    </citation>
    <scope>NUCLEOTIDE SEQUENCE [LARGE SCALE GENOMIC DNA]</scope>
    <source>
        <strain evidence="3">OdNE_18-Q3-R46-58_MAXAC.008</strain>
    </source>
</reference>
<dbReference type="Pfam" id="PF12850">
    <property type="entry name" value="Metallophos_2"/>
    <property type="match status" value="1"/>
</dbReference>
<dbReference type="InterPro" id="IPR024654">
    <property type="entry name" value="Calcineurin-like_PHP_lpxH"/>
</dbReference>
<sequence length="246" mass="28355">MDLILSDLHSNLHALRAVLRFARRRAIHRFVLLGDLVGYGANPNQLLDKVKEWRPRYMVRGNHDKVCAGLEPDSSFSLPARQAADWTRDRLRQDNWRFLADLPVGPLWVGEDYQISHGSPMDEDAYLLHMREISQAFDAFEGQLCFFGHTHLPGCFELDEARGQLNWICLQPGEWFQLQPHCRYLVNPGSVGQPRDRDPRVSFMTYDPKRRCLRLHRLDYDVKGAAKAIQSAGLHRNLADRLSQGI</sequence>
<dbReference type="AlphaFoldDB" id="A0A936F4K5"/>
<dbReference type="GO" id="GO:0016791">
    <property type="term" value="F:phosphatase activity"/>
    <property type="evidence" value="ECO:0007669"/>
    <property type="project" value="TreeGrafter"/>
</dbReference>
<dbReference type="InterPro" id="IPR029052">
    <property type="entry name" value="Metallo-depent_PP-like"/>
</dbReference>
<gene>
    <name evidence="3" type="ORF">IPN91_15275</name>
</gene>
<comment type="similarity">
    <text evidence="1">Belongs to the metallophosphoesterase superfamily. YfcE family.</text>
</comment>
<dbReference type="EMBL" id="JADKCH010000033">
    <property type="protein sequence ID" value="MBK8573943.1"/>
    <property type="molecule type" value="Genomic_DNA"/>
</dbReference>
<evidence type="ECO:0000313" key="3">
    <source>
        <dbReference type="EMBL" id="MBK8573943.1"/>
    </source>
</evidence>
<dbReference type="PANTHER" id="PTHR42850">
    <property type="entry name" value="METALLOPHOSPHOESTERASE"/>
    <property type="match status" value="1"/>
</dbReference>
<accession>A0A936F4K5</accession>
<dbReference type="SUPFAM" id="SSF56300">
    <property type="entry name" value="Metallo-dependent phosphatases"/>
    <property type="match status" value="1"/>
</dbReference>
<protein>
    <submittedName>
        <fullName evidence="3">Metallophosphoesterase family protein</fullName>
    </submittedName>
</protein>
<evidence type="ECO:0000256" key="1">
    <source>
        <dbReference type="ARBA" id="ARBA00008950"/>
    </source>
</evidence>
<proteinExistence type="inferred from homology"/>